<gene>
    <name evidence="2" type="ORF">DCF17_17715</name>
</gene>
<reference evidence="2 3" key="2">
    <citation type="submission" date="2018-06" db="EMBL/GenBank/DDBJ databases">
        <title>Metagenomic assembly of (sub)arctic Cyanobacteria and their associated microbiome from non-axenic cultures.</title>
        <authorList>
            <person name="Baurain D."/>
        </authorList>
    </citation>
    <scope>NUCLEOTIDE SEQUENCE [LARGE SCALE GENOMIC DNA]</scope>
    <source>
        <strain evidence="2">ULC041bin1</strain>
    </source>
</reference>
<protein>
    <submittedName>
        <fullName evidence="2">Uncharacterized protein</fullName>
    </submittedName>
</protein>
<comment type="caution">
    <text evidence="2">The sequence shown here is derived from an EMBL/GenBank/DDBJ whole genome shotgun (WGS) entry which is preliminary data.</text>
</comment>
<dbReference type="Proteomes" id="UP000249081">
    <property type="component" value="Unassembled WGS sequence"/>
</dbReference>
<organism evidence="2 3">
    <name type="scientific">Shackletoniella antarctica</name>
    <dbReference type="NCBI Taxonomy" id="268115"/>
    <lineage>
        <taxon>Bacteria</taxon>
        <taxon>Bacillati</taxon>
        <taxon>Cyanobacteriota</taxon>
        <taxon>Cyanophyceae</taxon>
        <taxon>Oculatellales</taxon>
        <taxon>Oculatellaceae</taxon>
        <taxon>Shackletoniella</taxon>
    </lineage>
</organism>
<accession>A0A2W4VXU7</accession>
<evidence type="ECO:0000256" key="1">
    <source>
        <dbReference type="SAM" id="MobiDB-lite"/>
    </source>
</evidence>
<name>A0A2W4VXU7_9CYAN</name>
<feature type="region of interest" description="Disordered" evidence="1">
    <location>
        <begin position="128"/>
        <end position="150"/>
    </location>
</feature>
<proteinExistence type="predicted"/>
<feature type="region of interest" description="Disordered" evidence="1">
    <location>
        <begin position="210"/>
        <end position="230"/>
    </location>
</feature>
<reference evidence="3" key="1">
    <citation type="submission" date="2018-04" db="EMBL/GenBank/DDBJ databases">
        <authorList>
            <person name="Cornet L."/>
        </authorList>
    </citation>
    <scope>NUCLEOTIDE SEQUENCE [LARGE SCALE GENOMIC DNA]</scope>
</reference>
<evidence type="ECO:0000313" key="3">
    <source>
        <dbReference type="Proteomes" id="UP000249081"/>
    </source>
</evidence>
<sequence length="317" mass="34294">MPPSLLEQAKGGDAAAIAALMNQALQSKGFTVQGDRQGDCLQLWLTAQTLPPQAATVDYVRRGIARLQVAALGVLQIYGEQADHQQPGWGVQIDLRRATAEVIQLALGSEPAPPPEALIEAPIEAHEERVEEPVSETESAAEPTPSGSAPGSIDYAYALLGLDPGDSLQKVEGTYFKLKALALREGDRPKVEELKKAFHQLKEHIENPPVIKPEATATPQPPPSIDEDESLSPVERIELILKRQGVAAQVSSQESQLYISWLAVRVINPEDAAHQVHGLLTQQTLTKMGFHGIETLVISGLSRDHAVVWQKTLPLAK</sequence>
<dbReference type="AlphaFoldDB" id="A0A2W4VXU7"/>
<evidence type="ECO:0000313" key="2">
    <source>
        <dbReference type="EMBL" id="PZO36107.1"/>
    </source>
</evidence>
<dbReference type="EMBL" id="QBMN01000150">
    <property type="protein sequence ID" value="PZO36107.1"/>
    <property type="molecule type" value="Genomic_DNA"/>
</dbReference>